<keyword evidence="1 5" id="KW-0808">Transferase</keyword>
<name>A0A1G6X0R2_9FLAO</name>
<dbReference type="PANTHER" id="PTHR46401:SF2">
    <property type="entry name" value="GLYCOSYLTRANSFERASE WBBK-RELATED"/>
    <property type="match status" value="1"/>
</dbReference>
<dbReference type="GO" id="GO:0016757">
    <property type="term" value="F:glycosyltransferase activity"/>
    <property type="evidence" value="ECO:0007669"/>
    <property type="project" value="InterPro"/>
</dbReference>
<evidence type="ECO:0000256" key="1">
    <source>
        <dbReference type="ARBA" id="ARBA00022679"/>
    </source>
</evidence>
<dbReference type="Pfam" id="PF00534">
    <property type="entry name" value="Glycos_transf_1"/>
    <property type="match status" value="1"/>
</dbReference>
<feature type="transmembrane region" description="Helical" evidence="2">
    <location>
        <begin position="70"/>
        <end position="98"/>
    </location>
</feature>
<keyword evidence="2" id="KW-0472">Membrane</keyword>
<keyword evidence="2" id="KW-0812">Transmembrane</keyword>
<dbReference type="InterPro" id="IPR001296">
    <property type="entry name" value="Glyco_trans_1"/>
</dbReference>
<dbReference type="AlphaFoldDB" id="A0A1G6X0R2"/>
<dbReference type="SUPFAM" id="SSF53756">
    <property type="entry name" value="UDP-Glycosyltransferase/glycogen phosphorylase"/>
    <property type="match status" value="1"/>
</dbReference>
<proteinExistence type="predicted"/>
<dbReference type="InterPro" id="IPR015393">
    <property type="entry name" value="DUF1972"/>
</dbReference>
<keyword evidence="6" id="KW-1185">Reference proteome</keyword>
<evidence type="ECO:0000259" key="4">
    <source>
        <dbReference type="Pfam" id="PF09314"/>
    </source>
</evidence>
<reference evidence="5 6" key="1">
    <citation type="submission" date="2016-10" db="EMBL/GenBank/DDBJ databases">
        <authorList>
            <person name="de Groot N.N."/>
        </authorList>
    </citation>
    <scope>NUCLEOTIDE SEQUENCE [LARGE SCALE GENOMIC DNA]</scope>
    <source>
        <strain evidence="5 6">DSM 23421</strain>
    </source>
</reference>
<evidence type="ECO:0000256" key="2">
    <source>
        <dbReference type="SAM" id="Phobius"/>
    </source>
</evidence>
<sequence>MKIAIIGTVGIPAKYGGFETLAENLVDQLGGKYDFTIYCSSPNYRGERQETYLGARLRYLPFHANGKSSIIYDVISIVHAMFFADVLLILGVSGAFMIPVIKWFTNKKIITNIDGLEWKRDKWGDIAKKYLKMQEKIAVRFSNVTVVDNEGIENHVFHEYAKPSTLIAYGADHVFYKELSKSTLEELCLPKNFAFKVCRIEPENNIHIILEAFGKTTVNLVVVGNWNNSEYGKELREIYVNKENLYLLDPIYDPNKLNELRANCFLYVHGHSAGGTNPSLVEAMYLGLPIVAFDVDYNRYTTNNEALYFKTGEDLLKLLKNDLAYAKNLDTVALKMKQTAKKRYTWKFISESYENLWSA</sequence>
<dbReference type="RefSeq" id="WP_245726426.1">
    <property type="nucleotide sequence ID" value="NZ_FNAO01000001.1"/>
</dbReference>
<feature type="domain" description="Glycosyl transferase family 1" evidence="3">
    <location>
        <begin position="191"/>
        <end position="312"/>
    </location>
</feature>
<gene>
    <name evidence="5" type="ORF">SAMN05421636_101496</name>
</gene>
<keyword evidence="2" id="KW-1133">Transmembrane helix</keyword>
<accession>A0A1G6X0R2</accession>
<protein>
    <submittedName>
        <fullName evidence="5">Glycosyltransferase involved in cell wall bisynthesis</fullName>
    </submittedName>
</protein>
<dbReference type="PANTHER" id="PTHR46401">
    <property type="entry name" value="GLYCOSYLTRANSFERASE WBBK-RELATED"/>
    <property type="match status" value="1"/>
</dbReference>
<evidence type="ECO:0000259" key="3">
    <source>
        <dbReference type="Pfam" id="PF00534"/>
    </source>
</evidence>
<organism evidence="5 6">
    <name type="scientific">Pricia antarctica</name>
    <dbReference type="NCBI Taxonomy" id="641691"/>
    <lineage>
        <taxon>Bacteria</taxon>
        <taxon>Pseudomonadati</taxon>
        <taxon>Bacteroidota</taxon>
        <taxon>Flavobacteriia</taxon>
        <taxon>Flavobacteriales</taxon>
        <taxon>Flavobacteriaceae</taxon>
        <taxon>Pricia</taxon>
    </lineage>
</organism>
<evidence type="ECO:0000313" key="6">
    <source>
        <dbReference type="Proteomes" id="UP000199109"/>
    </source>
</evidence>
<dbReference type="Pfam" id="PF09314">
    <property type="entry name" value="DUF1972"/>
    <property type="match status" value="1"/>
</dbReference>
<dbReference type="Gene3D" id="3.40.50.2000">
    <property type="entry name" value="Glycogen Phosphorylase B"/>
    <property type="match status" value="2"/>
</dbReference>
<dbReference type="EMBL" id="FNAO01000001">
    <property type="protein sequence ID" value="SDD71691.1"/>
    <property type="molecule type" value="Genomic_DNA"/>
</dbReference>
<evidence type="ECO:0000313" key="5">
    <source>
        <dbReference type="EMBL" id="SDD71691.1"/>
    </source>
</evidence>
<feature type="domain" description="DUF1972" evidence="4">
    <location>
        <begin position="3"/>
        <end position="172"/>
    </location>
</feature>
<dbReference type="STRING" id="641691.SAMN05421636_101496"/>
<dbReference type="Proteomes" id="UP000199109">
    <property type="component" value="Unassembled WGS sequence"/>
</dbReference>